<evidence type="ECO:0000256" key="5">
    <source>
        <dbReference type="ARBA" id="ARBA00022801"/>
    </source>
</evidence>
<evidence type="ECO:0000256" key="4">
    <source>
        <dbReference type="ARBA" id="ARBA00016377"/>
    </source>
</evidence>
<dbReference type="PROSITE" id="PS51462">
    <property type="entry name" value="NUDIX"/>
    <property type="match status" value="1"/>
</dbReference>
<reference evidence="10" key="1">
    <citation type="journal article" date="2019" name="Int. J. Syst. Evol. Microbiol.">
        <title>The Global Catalogue of Microorganisms (GCM) 10K type strain sequencing project: providing services to taxonomists for standard genome sequencing and annotation.</title>
        <authorList>
            <consortium name="The Broad Institute Genomics Platform"/>
            <consortium name="The Broad Institute Genome Sequencing Center for Infectious Disease"/>
            <person name="Wu L."/>
            <person name="Ma J."/>
        </authorList>
    </citation>
    <scope>NUCLEOTIDE SEQUENCE [LARGE SCALE GENOMIC DNA]</scope>
    <source>
        <strain evidence="10">CCUG 55854</strain>
    </source>
</reference>
<keyword evidence="5 9" id="KW-0378">Hydrolase</keyword>
<dbReference type="InterPro" id="IPR015797">
    <property type="entry name" value="NUDIX_hydrolase-like_dom_sf"/>
</dbReference>
<dbReference type="InterPro" id="IPR000086">
    <property type="entry name" value="NUDIX_hydrolase_dom"/>
</dbReference>
<evidence type="ECO:0000256" key="2">
    <source>
        <dbReference type="ARBA" id="ARBA00001946"/>
    </source>
</evidence>
<dbReference type="Proteomes" id="UP001597033">
    <property type="component" value="Unassembled WGS sequence"/>
</dbReference>
<comment type="similarity">
    <text evidence="3">Belongs to the Nudix hydrolase family. NudK subfamily.</text>
</comment>
<sequence length="196" mass="21136">MSHDRNTAPEATGVQPGDVPRIVYEGRYQRMVVRGTWEYSERTHAGGLAAIIIAVTPEDRVLFVEQFRVPLQARTIEMPAGLVGDVDAGETIERSSIRELEEETGWTADHAEVLMVGPTSSGASSEKIAFVRATGLRKVGAGGGDASEDITVHEVPRASAAAWLAGKLGQGYELDAKLWAGLWMIDHNLDGSPRGR</sequence>
<dbReference type="EMBL" id="JBHTKN010000002">
    <property type="protein sequence ID" value="MFD1041723.1"/>
    <property type="molecule type" value="Genomic_DNA"/>
</dbReference>
<proteinExistence type="inferred from homology"/>
<dbReference type="RefSeq" id="WP_162376484.1">
    <property type="nucleotide sequence ID" value="NZ_JBHTKN010000002.1"/>
</dbReference>
<name>A0ABW3LTF3_9GAMM</name>
<accession>A0ABW3LTF3</accession>
<dbReference type="SUPFAM" id="SSF55811">
    <property type="entry name" value="Nudix"/>
    <property type="match status" value="1"/>
</dbReference>
<evidence type="ECO:0000256" key="3">
    <source>
        <dbReference type="ARBA" id="ARBA00007275"/>
    </source>
</evidence>
<keyword evidence="10" id="KW-1185">Reference proteome</keyword>
<evidence type="ECO:0000313" key="10">
    <source>
        <dbReference type="Proteomes" id="UP001597033"/>
    </source>
</evidence>
<protein>
    <recommendedName>
        <fullName evidence="4">GDP-mannose pyrophosphatase</fullName>
    </recommendedName>
    <alternativeName>
        <fullName evidence="6">GDP-mannose hydrolase</fullName>
    </alternativeName>
    <alternativeName>
        <fullName evidence="7">GDPMK</fullName>
    </alternativeName>
</protein>
<dbReference type="Gene3D" id="3.90.79.10">
    <property type="entry name" value="Nucleoside Triphosphate Pyrophosphohydrolase"/>
    <property type="match status" value="1"/>
</dbReference>
<evidence type="ECO:0000256" key="1">
    <source>
        <dbReference type="ARBA" id="ARBA00000847"/>
    </source>
</evidence>
<dbReference type="GO" id="GO:0016787">
    <property type="term" value="F:hydrolase activity"/>
    <property type="evidence" value="ECO:0007669"/>
    <property type="project" value="UniProtKB-KW"/>
</dbReference>
<dbReference type="CDD" id="cd03424">
    <property type="entry name" value="NUDIX_ADPRase_Nudt5_UGPPase_Nudt14"/>
    <property type="match status" value="1"/>
</dbReference>
<gene>
    <name evidence="9" type="ORF">ACFQ2N_05075</name>
</gene>
<feature type="domain" description="Nudix hydrolase" evidence="8">
    <location>
        <begin position="45"/>
        <end position="182"/>
    </location>
</feature>
<comment type="catalytic activity">
    <reaction evidence="1">
        <text>GDP-alpha-D-mannose + H2O = alpha-D-mannose 1-phosphate + GMP + 2 H(+)</text>
        <dbReference type="Rhea" id="RHEA:27978"/>
        <dbReference type="ChEBI" id="CHEBI:15377"/>
        <dbReference type="ChEBI" id="CHEBI:15378"/>
        <dbReference type="ChEBI" id="CHEBI:57527"/>
        <dbReference type="ChEBI" id="CHEBI:58115"/>
        <dbReference type="ChEBI" id="CHEBI:58409"/>
    </reaction>
</comment>
<organism evidence="9 10">
    <name type="scientific">Pseudoxanthomonas kaohsiungensis</name>
    <dbReference type="NCBI Taxonomy" id="283923"/>
    <lineage>
        <taxon>Bacteria</taxon>
        <taxon>Pseudomonadati</taxon>
        <taxon>Pseudomonadota</taxon>
        <taxon>Gammaproteobacteria</taxon>
        <taxon>Lysobacterales</taxon>
        <taxon>Lysobacteraceae</taxon>
        <taxon>Pseudoxanthomonas</taxon>
    </lineage>
</organism>
<comment type="cofactor">
    <cofactor evidence="2">
        <name>Mg(2+)</name>
        <dbReference type="ChEBI" id="CHEBI:18420"/>
    </cofactor>
</comment>
<comment type="caution">
    <text evidence="9">The sequence shown here is derived from an EMBL/GenBank/DDBJ whole genome shotgun (WGS) entry which is preliminary data.</text>
</comment>
<dbReference type="PANTHER" id="PTHR11839:SF18">
    <property type="entry name" value="NUDIX HYDROLASE DOMAIN-CONTAINING PROTEIN"/>
    <property type="match status" value="1"/>
</dbReference>
<evidence type="ECO:0000256" key="6">
    <source>
        <dbReference type="ARBA" id="ARBA00032162"/>
    </source>
</evidence>
<evidence type="ECO:0000256" key="7">
    <source>
        <dbReference type="ARBA" id="ARBA00032272"/>
    </source>
</evidence>
<evidence type="ECO:0000259" key="8">
    <source>
        <dbReference type="PROSITE" id="PS51462"/>
    </source>
</evidence>
<dbReference type="PANTHER" id="PTHR11839">
    <property type="entry name" value="UDP/ADP-SUGAR PYROPHOSPHATASE"/>
    <property type="match status" value="1"/>
</dbReference>
<dbReference type="Pfam" id="PF00293">
    <property type="entry name" value="NUDIX"/>
    <property type="match status" value="1"/>
</dbReference>
<evidence type="ECO:0000313" key="9">
    <source>
        <dbReference type="EMBL" id="MFD1041723.1"/>
    </source>
</evidence>